<dbReference type="Gene3D" id="3.40.50.1820">
    <property type="entry name" value="alpha/beta hydrolase"/>
    <property type="match status" value="1"/>
</dbReference>
<protein>
    <submittedName>
        <fullName evidence="2">Alpha/beta hydrolase</fullName>
    </submittedName>
    <submittedName>
        <fullName evidence="3">Pimeloyl-ACP methyl ester carboxylesterase</fullName>
    </submittedName>
</protein>
<dbReference type="AlphaFoldDB" id="A0A1H6CFG8"/>
<dbReference type="Proteomes" id="UP000296733">
    <property type="component" value="Plasmid unnamed3"/>
</dbReference>
<dbReference type="Proteomes" id="UP000236740">
    <property type="component" value="Unassembled WGS sequence"/>
</dbReference>
<dbReference type="EMBL" id="CP031314">
    <property type="protein sequence ID" value="QCC49540.1"/>
    <property type="molecule type" value="Genomic_DNA"/>
</dbReference>
<reference evidence="2 5" key="2">
    <citation type="journal article" date="2019" name="Nat. Commun.">
        <title>A new type of DNA phosphorothioation-based antiviral system in archaea.</title>
        <authorList>
            <person name="Xiong L."/>
            <person name="Liu S."/>
            <person name="Chen S."/>
            <person name="Xiao Y."/>
            <person name="Zhu B."/>
            <person name="Gao Y."/>
            <person name="Zhang Y."/>
            <person name="Chen B."/>
            <person name="Luo J."/>
            <person name="Deng Z."/>
            <person name="Chen X."/>
            <person name="Wang L."/>
            <person name="Chen S."/>
        </authorList>
    </citation>
    <scope>NUCLEOTIDE SEQUENCE [LARGE SCALE GENOMIC DNA]</scope>
    <source>
        <strain evidence="2 5">CGMCC 1.10331</strain>
        <plasmid evidence="2 5">unnamed3</plasmid>
    </source>
</reference>
<evidence type="ECO:0000313" key="3">
    <source>
        <dbReference type="EMBL" id="SEG71638.1"/>
    </source>
</evidence>
<accession>A0A1H6CFG8</accession>
<dbReference type="PRINTS" id="PR00111">
    <property type="entry name" value="ABHYDROLASE"/>
</dbReference>
<dbReference type="PANTHER" id="PTHR43798">
    <property type="entry name" value="MONOACYLGLYCEROL LIPASE"/>
    <property type="match status" value="1"/>
</dbReference>
<dbReference type="GO" id="GO:0016787">
    <property type="term" value="F:hydrolase activity"/>
    <property type="evidence" value="ECO:0007669"/>
    <property type="project" value="UniProtKB-KW"/>
</dbReference>
<evidence type="ECO:0000313" key="2">
    <source>
        <dbReference type="EMBL" id="QCC49540.1"/>
    </source>
</evidence>
<feature type="domain" description="AB hydrolase-1" evidence="1">
    <location>
        <begin position="27"/>
        <end position="249"/>
    </location>
</feature>
<keyword evidence="4" id="KW-1185">Reference proteome</keyword>
<dbReference type="Pfam" id="PF12697">
    <property type="entry name" value="Abhydrolase_6"/>
    <property type="match status" value="1"/>
</dbReference>
<dbReference type="InterPro" id="IPR000073">
    <property type="entry name" value="AB_hydrolase_1"/>
</dbReference>
<gene>
    <name evidence="2" type="ORF">DV707_17545</name>
    <name evidence="3" type="ORF">SAMN04488133_3419</name>
</gene>
<dbReference type="InterPro" id="IPR029058">
    <property type="entry name" value="AB_hydrolase_fold"/>
</dbReference>
<evidence type="ECO:0000259" key="1">
    <source>
        <dbReference type="Pfam" id="PF12697"/>
    </source>
</evidence>
<dbReference type="InterPro" id="IPR050266">
    <property type="entry name" value="AB_hydrolase_sf"/>
</dbReference>
<dbReference type="SUPFAM" id="SSF53474">
    <property type="entry name" value="alpha/beta-Hydrolases"/>
    <property type="match status" value="1"/>
</dbReference>
<proteinExistence type="predicted"/>
<sequence>MSEPDDPSDSSFPGTVSVEGPVDAVTVVFVHGAGISKHMWRPQVEALSEDFRVVTFDLPGHGTQNDTGFDFDSAVEWVADIVADVRPSSVVLVGHSLGGYVALECAARIPHQVSELVLSGSSAEYRGWLGFRTRVIAALYRLGGRIPFVDRRFHARTADQIRRLPIADTTAQAIIDGGFYLHSWGEAGRALVGRDFQSRLQQYDGPVLLVNGEEDTLNVPNAEQFSSELSNVESAVIADVGHLCNLQAPSTYTDHIRDFSRGH</sequence>
<dbReference type="GeneID" id="39859929"/>
<dbReference type="RefSeq" id="WP_103992961.1">
    <property type="nucleotide sequence ID" value="NZ_CP031314.1"/>
</dbReference>
<dbReference type="EMBL" id="FNVN01000007">
    <property type="protein sequence ID" value="SEG71638.1"/>
    <property type="molecule type" value="Genomic_DNA"/>
</dbReference>
<name>A0A1H6CFG8_9EURY</name>
<dbReference type="KEGG" id="hlm:DV707_17545"/>
<keyword evidence="2" id="KW-0378">Hydrolase</keyword>
<evidence type="ECO:0000313" key="4">
    <source>
        <dbReference type="Proteomes" id="UP000236740"/>
    </source>
</evidence>
<keyword evidence="2" id="KW-0614">Plasmid</keyword>
<dbReference type="OrthoDB" id="111592at2157"/>
<evidence type="ECO:0000313" key="5">
    <source>
        <dbReference type="Proteomes" id="UP000296733"/>
    </source>
</evidence>
<geneLocation type="plasmid" evidence="2">
    <name>unnamed3</name>
</geneLocation>
<organism evidence="3 4">
    <name type="scientific">Halobellus limi</name>
    <dbReference type="NCBI Taxonomy" id="699433"/>
    <lineage>
        <taxon>Archaea</taxon>
        <taxon>Methanobacteriati</taxon>
        <taxon>Methanobacteriota</taxon>
        <taxon>Stenosarchaea group</taxon>
        <taxon>Halobacteria</taxon>
        <taxon>Halobacteriales</taxon>
        <taxon>Haloferacaceae</taxon>
        <taxon>Halobellus</taxon>
    </lineage>
</organism>
<reference evidence="3 4" key="1">
    <citation type="submission" date="2016-10" db="EMBL/GenBank/DDBJ databases">
        <authorList>
            <person name="de Groot N.N."/>
        </authorList>
    </citation>
    <scope>NUCLEOTIDE SEQUENCE [LARGE SCALE GENOMIC DNA]</scope>
    <source>
        <strain evidence="3 4">CGMCC 1.10331</strain>
    </source>
</reference>